<dbReference type="InterPro" id="IPR032675">
    <property type="entry name" value="LRR_dom_sf"/>
</dbReference>
<sequence length="1404" mass="158981">MADLIADNPVTAVLNNADLLGFICKNLWDIEQAPGSLVDGIRVHSLYSLALTCHAISETALDCLWHEICGMKPLLYIFPRGLSPDNNQWILPDIISDDTWARFERYSRRVRSITLDAQLRTVHSSTIFLRLAGRQDPLFPNLQKLRVDLSFAADLSILLFLASPRLDDVNVVFPSNAEAAMASTSVSTVGWKLPMLHSLTISCVQHGGHRPRPLGTICPFTNFSGLRRLRRLKIDSHSADVNFLVQLSSFPDLAHLQIVVFQSPLTHSQQTHHGFRSLVSLHITAHVSTMPHILRLIHPGSLTSLTYIDDYSQSYNQIREFMQDFHTEIASRFPSLQTLSLNYRKYRGQLDQQYWESTRAVFEPLCGLCKLQEFTYNAMLALETNAVERLLAPAWPEIRVFNIPLVQGPCPTYEVLCTLAKRYPHLSELSIPFAFPSDDSPLRNDHGPFSHKLRFFASPNTSVSRFASVARYLDGMFPFLVSISGGQGWDQVESIVLETCQPVRRDQEMRRKPAEHLPHVRGDTALAELLEKEGRLGEAAELHYSKGRIEEAIELFLREAEKKSALCRAQECILEELWRRISFGVDSHALYSDPTLSRLVHFALRLDTTFMERTKAAELFMFTSIFQDQASRLRELALEFHKMGHSSAALLCLDQYFARTFRIQDMVLMDAVEELNLFYIYANLLCTAAYRTDPCEDTGTATLFGFQRITENRFLVPRDTWLHTAALEVEHLPLRSRTSDSDSDFTLSASKLRDIFQHVLGLRLKQRINAENDECARSKAFQPCLVFAVSGVCRQPVCPEAHVSPSVVNTEYYNMRVRLHLQQILILQSFKENSHQEVEGKGTKFWLNRLYEALYPPYHAFGSISDLALSTIPEAVKAWNIVKDWVRTLVYKREFSPATNFLTDVMRTTTLALTFDRSQASYLRNAAYFRAPTPHMYIRRGGSPILPELLGAMSGSYIWSLSAGFAFVEHVVTQQLPINVGVLCDLVDFLCSSVIFCGRHPGMVLLHDVIVPRSWLLRFIEYDLPFLDPRMQTNTFHLLLTRMGDLLEKLHDGGKGSEYLLYGTSGNLSNVPAVVRHVFVARILKAIGLLGYNIRSDLLRRKIRMLVLALRHEDCTLPSLYSGYVDAARDSWDELAKAIRRSLQHDTMDEMIHLLHKSKVQAAQRSASIGVRQVVYNNLADVQGLLNPAHNQFELQSWSDEEADREEDSVDEMGNITPMGNITAAEREIAASLIQRVYRKVLRHRQGVAKGGTTGLRAQVYASCTEEVSRLGDNPGIYLRLFLGPLPHILVCLEIVRVDTISHKMKAKDRLKTCSPDEYDTLDDLLTQANKANKAVVNLQKQLSPSSAFHKRRNIKQLRKLVEDANVLVSSLPFDTSSDLSNDLYLGIKGIVTERSSTSQICTE</sequence>
<accession>A0A2H3C9B3</accession>
<organism evidence="1 2">
    <name type="scientific">Armillaria gallica</name>
    <name type="common">Bulbous honey fungus</name>
    <name type="synonym">Armillaria bulbosa</name>
    <dbReference type="NCBI Taxonomy" id="47427"/>
    <lineage>
        <taxon>Eukaryota</taxon>
        <taxon>Fungi</taxon>
        <taxon>Dikarya</taxon>
        <taxon>Basidiomycota</taxon>
        <taxon>Agaricomycotina</taxon>
        <taxon>Agaricomycetes</taxon>
        <taxon>Agaricomycetidae</taxon>
        <taxon>Agaricales</taxon>
        <taxon>Marasmiineae</taxon>
        <taxon>Physalacriaceae</taxon>
        <taxon>Armillaria</taxon>
    </lineage>
</organism>
<proteinExistence type="predicted"/>
<dbReference type="EMBL" id="KZ293764">
    <property type="protein sequence ID" value="PBK79671.1"/>
    <property type="molecule type" value="Genomic_DNA"/>
</dbReference>
<keyword evidence="2" id="KW-1185">Reference proteome</keyword>
<protein>
    <recommendedName>
        <fullName evidence="3">C3H1-type domain-containing protein</fullName>
    </recommendedName>
</protein>
<evidence type="ECO:0000313" key="2">
    <source>
        <dbReference type="Proteomes" id="UP000217790"/>
    </source>
</evidence>
<gene>
    <name evidence="1" type="ORF">ARMGADRAFT_977597</name>
</gene>
<dbReference type="Proteomes" id="UP000217790">
    <property type="component" value="Unassembled WGS sequence"/>
</dbReference>
<dbReference type="Gene3D" id="3.80.10.10">
    <property type="entry name" value="Ribonuclease Inhibitor"/>
    <property type="match status" value="1"/>
</dbReference>
<evidence type="ECO:0008006" key="3">
    <source>
        <dbReference type="Google" id="ProtNLM"/>
    </source>
</evidence>
<dbReference type="OrthoDB" id="3156807at2759"/>
<reference evidence="2" key="1">
    <citation type="journal article" date="2017" name="Nat. Ecol. Evol.">
        <title>Genome expansion and lineage-specific genetic innovations in the forest pathogenic fungi Armillaria.</title>
        <authorList>
            <person name="Sipos G."/>
            <person name="Prasanna A.N."/>
            <person name="Walter M.C."/>
            <person name="O'Connor E."/>
            <person name="Balint B."/>
            <person name="Krizsan K."/>
            <person name="Kiss B."/>
            <person name="Hess J."/>
            <person name="Varga T."/>
            <person name="Slot J."/>
            <person name="Riley R."/>
            <person name="Boka B."/>
            <person name="Rigling D."/>
            <person name="Barry K."/>
            <person name="Lee J."/>
            <person name="Mihaltcheva S."/>
            <person name="LaButti K."/>
            <person name="Lipzen A."/>
            <person name="Waldron R."/>
            <person name="Moloney N.M."/>
            <person name="Sperisen C."/>
            <person name="Kredics L."/>
            <person name="Vagvoelgyi C."/>
            <person name="Patrignani A."/>
            <person name="Fitzpatrick D."/>
            <person name="Nagy I."/>
            <person name="Doyle S."/>
            <person name="Anderson J.B."/>
            <person name="Grigoriev I.V."/>
            <person name="Gueldener U."/>
            <person name="Muensterkoetter M."/>
            <person name="Nagy L.G."/>
        </authorList>
    </citation>
    <scope>NUCLEOTIDE SEQUENCE [LARGE SCALE GENOMIC DNA]</scope>
    <source>
        <strain evidence="2">Ar21-2</strain>
    </source>
</reference>
<dbReference type="STRING" id="47427.A0A2H3C9B3"/>
<evidence type="ECO:0000313" key="1">
    <source>
        <dbReference type="EMBL" id="PBK79671.1"/>
    </source>
</evidence>
<name>A0A2H3C9B3_ARMGA</name>
<dbReference type="InParanoid" id="A0A2H3C9B3"/>